<keyword evidence="2" id="KW-1185">Reference proteome</keyword>
<name>G8ZN35_TORDE</name>
<evidence type="ECO:0000313" key="1">
    <source>
        <dbReference type="EMBL" id="CCE90029.1"/>
    </source>
</evidence>
<dbReference type="Pfam" id="PF00674">
    <property type="entry name" value="DUP"/>
    <property type="match status" value="1"/>
</dbReference>
<dbReference type="GeneID" id="11502686"/>
<proteinExistence type="predicted"/>
<dbReference type="InterPro" id="IPR001142">
    <property type="entry name" value="DUP/COS"/>
</dbReference>
<reference evidence="1 2" key="1">
    <citation type="journal article" date="2011" name="Proc. Natl. Acad. Sci. U.S.A.">
        <title>Evolutionary erosion of yeast sex chromosomes by mating-type switching accidents.</title>
        <authorList>
            <person name="Gordon J.L."/>
            <person name="Armisen D."/>
            <person name="Proux-Wera E."/>
            <person name="Oheigeartaigh S.S."/>
            <person name="Byrne K.P."/>
            <person name="Wolfe K.H."/>
        </authorList>
    </citation>
    <scope>NUCLEOTIDE SEQUENCE [LARGE SCALE GENOMIC DNA]</scope>
    <source>
        <strain evidence="2">ATCC 10662 / CBS 1146 / NBRC 0425 / NCYC 2629 / NRRL Y-866</strain>
    </source>
</reference>
<dbReference type="OrthoDB" id="4037681at2759"/>
<protein>
    <submittedName>
        <fullName evidence="1">Uncharacterized protein</fullName>
    </submittedName>
</protein>
<dbReference type="EMBL" id="HE616742">
    <property type="protein sequence ID" value="CCE90029.1"/>
    <property type="molecule type" value="Genomic_DNA"/>
</dbReference>
<sequence>MGKVASKLNEQLYVAGKWRTRYCFYDCVLCEVYFRRYVLKPNFLKSPKEQNNLLATAANTYQRTIRHQFNLAKKERIILPDQTLPRDFKSWDRNRPVREVSESSESTTSKRIQILAIIATIAPGEDIDRWDEVARRVNALTDQNPTWGVYSNLWTFFDGKHGLRFYLRYFDALTKKIARDDIPTYELVPLISEIKKEKLV</sequence>
<dbReference type="Proteomes" id="UP000005627">
    <property type="component" value="Chromosome 1"/>
</dbReference>
<dbReference type="AlphaFoldDB" id="G8ZN35"/>
<evidence type="ECO:0000313" key="2">
    <source>
        <dbReference type="Proteomes" id="UP000005627"/>
    </source>
</evidence>
<dbReference type="InParanoid" id="G8ZN35"/>
<accession>G8ZN35</accession>
<dbReference type="HOGENOM" id="CLU_1367091_0_0_1"/>
<dbReference type="KEGG" id="tdl:TDEL_0A06970"/>
<organism evidence="1 2">
    <name type="scientific">Torulaspora delbrueckii</name>
    <name type="common">Yeast</name>
    <name type="synonym">Candida colliculosa</name>
    <dbReference type="NCBI Taxonomy" id="4950"/>
    <lineage>
        <taxon>Eukaryota</taxon>
        <taxon>Fungi</taxon>
        <taxon>Dikarya</taxon>
        <taxon>Ascomycota</taxon>
        <taxon>Saccharomycotina</taxon>
        <taxon>Saccharomycetes</taxon>
        <taxon>Saccharomycetales</taxon>
        <taxon>Saccharomycetaceae</taxon>
        <taxon>Torulaspora</taxon>
    </lineage>
</organism>
<gene>
    <name evidence="1" type="primary">TDEL0A06970</name>
    <name evidence="1" type="ORF">TDEL_0A06970</name>
</gene>
<dbReference type="RefSeq" id="XP_003679240.1">
    <property type="nucleotide sequence ID" value="XM_003679192.1"/>
</dbReference>